<sequence>MSALDVVLTEFCSDVERAEHLLSLIKNFREFGASTPPEIECESGVLWSTAALLHEASKQRRTDLPVLSGSLQLYLAGRFEYCIRQIVETVSDEIASKVNAFTELPDVIQGELKTRTLEIAQNPRRYGYNDVMVDSLLASLVASKGAISGPVTIKSSVLSLTDSNIKDRVLADLLKRVGVQDFWREIGKQATVKLALETSTDSETTVKAQSKLNAIMEERNQVAHPTATTQFPDPDQVLSSAAFLKMLASNTVNLAKIYLATYRPQAS</sequence>
<name>A0A6S5BRW2_AERVE</name>
<accession>A0A6S5BRW2</accession>
<evidence type="ECO:0000259" key="1">
    <source>
        <dbReference type="Pfam" id="PF18735"/>
    </source>
</evidence>
<dbReference type="RefSeq" id="WP_182938858.1">
    <property type="nucleotide sequence ID" value="NZ_AP022038.1"/>
</dbReference>
<feature type="domain" description="RiboL-PSP-HEPN" evidence="1">
    <location>
        <begin position="60"/>
        <end position="254"/>
    </location>
</feature>
<dbReference type="AlphaFoldDB" id="A0A6S5BRW2"/>
<dbReference type="InterPro" id="IPR041519">
    <property type="entry name" value="HEPN_RiboL-PSP"/>
</dbReference>
<dbReference type="Proteomes" id="UP000515442">
    <property type="component" value="Chromosome"/>
</dbReference>
<organism evidence="2 3">
    <name type="scientific">Aeromonas veronii</name>
    <dbReference type="NCBI Taxonomy" id="654"/>
    <lineage>
        <taxon>Bacteria</taxon>
        <taxon>Pseudomonadati</taxon>
        <taxon>Pseudomonadota</taxon>
        <taxon>Gammaproteobacteria</taxon>
        <taxon>Aeromonadales</taxon>
        <taxon>Aeromonadaceae</taxon>
        <taxon>Aeromonas</taxon>
    </lineage>
</organism>
<dbReference type="Pfam" id="PF18735">
    <property type="entry name" value="HEPN_RiboL-PSP"/>
    <property type="match status" value="1"/>
</dbReference>
<protein>
    <recommendedName>
        <fullName evidence="1">RiboL-PSP-HEPN domain-containing protein</fullName>
    </recommendedName>
</protein>
<gene>
    <name evidence="2" type="ORF">WP3W19E03_06250</name>
</gene>
<dbReference type="EMBL" id="AP022038">
    <property type="protein sequence ID" value="BBR38100.1"/>
    <property type="molecule type" value="Genomic_DNA"/>
</dbReference>
<evidence type="ECO:0000313" key="2">
    <source>
        <dbReference type="EMBL" id="BBR38100.1"/>
    </source>
</evidence>
<proteinExistence type="predicted"/>
<reference evidence="2 3" key="1">
    <citation type="submission" date="2019-12" db="EMBL/GenBank/DDBJ databases">
        <title>complete genome sequences of Aeromonas veronii str. WP3-W19-ESBL-03 isolated from wastewater treatment plant effluent.</title>
        <authorList>
            <person name="Sekizuka T."/>
            <person name="Itokawa K."/>
            <person name="Yatsu K."/>
            <person name="Inamine Y."/>
            <person name="Kuroda M."/>
        </authorList>
    </citation>
    <scope>NUCLEOTIDE SEQUENCE [LARGE SCALE GENOMIC DNA]</scope>
    <source>
        <strain evidence="2 3">WP3-W19-ESBL-03</strain>
    </source>
</reference>
<evidence type="ECO:0000313" key="3">
    <source>
        <dbReference type="Proteomes" id="UP000515442"/>
    </source>
</evidence>